<gene>
    <name evidence="1" type="ORF">ODALV1_LOCUS6802</name>
</gene>
<dbReference type="InterPro" id="IPR029044">
    <property type="entry name" value="Nucleotide-diphossugar_trans"/>
</dbReference>
<keyword evidence="2" id="KW-1185">Reference proteome</keyword>
<name>A0ABP1Q3F2_9HEXA</name>
<proteinExistence type="predicted"/>
<dbReference type="InterPro" id="IPR050587">
    <property type="entry name" value="GNT1/Glycosyltrans_8"/>
</dbReference>
<protein>
    <submittedName>
        <fullName evidence="1">Uncharacterized protein</fullName>
    </submittedName>
</protein>
<reference evidence="1 2" key="1">
    <citation type="submission" date="2024-08" db="EMBL/GenBank/DDBJ databases">
        <authorList>
            <person name="Cucini C."/>
            <person name="Frati F."/>
        </authorList>
    </citation>
    <scope>NUCLEOTIDE SEQUENCE [LARGE SCALE GENOMIC DNA]</scope>
</reference>
<dbReference type="Proteomes" id="UP001642540">
    <property type="component" value="Unassembled WGS sequence"/>
</dbReference>
<dbReference type="SUPFAM" id="SSF53448">
    <property type="entry name" value="Nucleotide-diphospho-sugar transferases"/>
    <property type="match status" value="1"/>
</dbReference>
<evidence type="ECO:0000313" key="2">
    <source>
        <dbReference type="Proteomes" id="UP001642540"/>
    </source>
</evidence>
<dbReference type="Gene3D" id="3.90.550.10">
    <property type="entry name" value="Spore Coat Polysaccharide Biosynthesis Protein SpsA, Chain A"/>
    <property type="match status" value="1"/>
</dbReference>
<dbReference type="PANTHER" id="PTHR11183">
    <property type="entry name" value="GLYCOGENIN SUBFAMILY MEMBER"/>
    <property type="match status" value="1"/>
</dbReference>
<evidence type="ECO:0000313" key="1">
    <source>
        <dbReference type="EMBL" id="CAL8087633.1"/>
    </source>
</evidence>
<dbReference type="EMBL" id="CAXLJM020000021">
    <property type="protein sequence ID" value="CAL8087633.1"/>
    <property type="molecule type" value="Genomic_DNA"/>
</dbReference>
<comment type="caution">
    <text evidence="1">The sequence shown here is derived from an EMBL/GenBank/DDBJ whole genome shotgun (WGS) entry which is preliminary data.</text>
</comment>
<sequence>MPSLNHLSVNNEIVTSSGKFYTEEFHSDFHREFNIPSEWLMDTWRNLEKFVYLNCLRGFYEVGWTTPQLNTIFKEADLLENFEIGAGHMRHFVSFICQVMEAEGILENENHEKEWKVVKLPPSYPDALKQLNSSDMKEDLVSRFAPTALLSKVGESLAGFLKGTLSPLSILFPDENKTKEYPSLADFYTDFGGIAKVTDTLQVNERVLDQFVKSPEVVELNIKTVENDPTDDDEPLFYYNDLTISEMFMRTEYNETEGDVREHLRRLLKVPKDFNESIRMSGFQYYIQQISKCDSVFIDRLSQVSRMRFELAKLRDIPIESIATSIKFYGRYYESWTMTKIMRRPGDPHSQIWLTSALTDSDVSGALTLCFSLKKLLTTRKIGVIVSKKVGKNIKEFLRHTFDFFFDLDEERNPVELKEEDFVKVFTLSLKPFEKCVFLAPTMMAIKNCDEIFDNYDSTLQGFLSVEEKGMDIFVVQPSLQKFNSLMSSLRPKNGKGVEAHIRCWIHSKTKTEFLPAKYNCLITPQKVTKKAKNPAGIHVSIVNLVWNPLDLEEDKLGLFEEVTKP</sequence>
<organism evidence="1 2">
    <name type="scientific">Orchesella dallaii</name>
    <dbReference type="NCBI Taxonomy" id="48710"/>
    <lineage>
        <taxon>Eukaryota</taxon>
        <taxon>Metazoa</taxon>
        <taxon>Ecdysozoa</taxon>
        <taxon>Arthropoda</taxon>
        <taxon>Hexapoda</taxon>
        <taxon>Collembola</taxon>
        <taxon>Entomobryomorpha</taxon>
        <taxon>Entomobryoidea</taxon>
        <taxon>Orchesellidae</taxon>
        <taxon>Orchesellinae</taxon>
        <taxon>Orchesella</taxon>
    </lineage>
</organism>
<accession>A0ABP1Q3F2</accession>